<feature type="domain" description="WsaF C-terminal" evidence="1">
    <location>
        <begin position="129"/>
        <end position="250"/>
    </location>
</feature>
<comment type="caution">
    <text evidence="2">The sequence shown here is derived from an EMBL/GenBank/DDBJ whole genome shotgun (WGS) entry which is preliminary data.</text>
</comment>
<evidence type="ECO:0000259" key="1">
    <source>
        <dbReference type="Pfam" id="PF22772"/>
    </source>
</evidence>
<dbReference type="eggNOG" id="COG0438">
    <property type="taxonomic scope" value="Bacteria"/>
</dbReference>
<dbReference type="STRING" id="521003.COLINT_02556"/>
<dbReference type="AlphaFoldDB" id="C4F926"/>
<gene>
    <name evidence="2" type="ORF">COLINT_02556</name>
</gene>
<protein>
    <recommendedName>
        <fullName evidence="1">WsaF C-terminal domain-containing protein</fullName>
    </recommendedName>
</protein>
<reference evidence="2 3" key="1">
    <citation type="submission" date="2009-04" db="EMBL/GenBank/DDBJ databases">
        <authorList>
            <person name="Weinstock G."/>
            <person name="Sodergren E."/>
            <person name="Clifton S."/>
            <person name="Fulton L."/>
            <person name="Fulton B."/>
            <person name="Courtney L."/>
            <person name="Fronick C."/>
            <person name="Harrison M."/>
            <person name="Strong C."/>
            <person name="Farmer C."/>
            <person name="Delahaunty K."/>
            <person name="Markovic C."/>
            <person name="Hall O."/>
            <person name="Minx P."/>
            <person name="Tomlinson C."/>
            <person name="Mitreva M."/>
            <person name="Nelson J."/>
            <person name="Hou S."/>
            <person name="Wollam A."/>
            <person name="Pepin K.H."/>
            <person name="Johnson M."/>
            <person name="Bhonagiri V."/>
            <person name="Nash W.E."/>
            <person name="Warren W."/>
            <person name="Chinwalla A."/>
            <person name="Mardis E.R."/>
            <person name="Wilson R.K."/>
        </authorList>
    </citation>
    <scope>NUCLEOTIDE SEQUENCE [LARGE SCALE GENOMIC DNA]</scope>
    <source>
        <strain evidence="2 3">DSM 13280</strain>
    </source>
</reference>
<dbReference type="HOGENOM" id="CLU_562265_0_0_11"/>
<accession>C4F926</accession>
<dbReference type="EMBL" id="ABXH02000011">
    <property type="protein sequence ID" value="EEP44671.1"/>
    <property type="molecule type" value="Genomic_DNA"/>
</dbReference>
<dbReference type="SUPFAM" id="SSF53756">
    <property type="entry name" value="UDP-Glycosyltransferase/glycogen phosphorylase"/>
    <property type="match status" value="1"/>
</dbReference>
<dbReference type="Gene3D" id="3.40.50.2000">
    <property type="entry name" value="Glycogen Phosphorylase B"/>
    <property type="match status" value="1"/>
</dbReference>
<dbReference type="Pfam" id="PF22772">
    <property type="entry name" value="WsaF_C"/>
    <property type="match status" value="1"/>
</dbReference>
<sequence>MPFSENTLRTNLSGWFGYQPRFIEANCVKLDKSYDLAIATQWDTAELVARQSADHKAYFIQDFEPFFYPIGTEYLLASNSYALGLTPITIGNWLQTKCSTPYGHPNLTTPFGADPFIYHPFEQSKEYAICAIYQPEKPRRAFQMLLDSIEIMLALDERLTVYLFGSTQKPQVNNDRINHLGLLTTTECNELYNSCLVGISMGTTNPSRIPFEMMSAGLPVIDLYCENNLYDLPNDVVTLADPSPDALATATLSLINNAEKRERSARKGLKFMQDKTLEEEGKSFANACVQLVNRETSPISSNPVQYPHRAIKSNAECSTAFKDIQEKRLSDLRAEAEPQVIPERNIALELVGEIVQDTEYSVACWSCSDQSDLVWSSLNESEDRRLVGHLDLRKASEEPRPFHFHFYMKKRADEQPAFMFGVNKAVKLCSTIYDATEERQMTATFENEEYRIVLAAERNSNETPCLRPQINIHSRLGLFSRIRHR</sequence>
<dbReference type="Gene3D" id="3.40.50.11090">
    <property type="match status" value="1"/>
</dbReference>
<organism evidence="2 3">
    <name type="scientific">Collinsella intestinalis DSM 13280</name>
    <dbReference type="NCBI Taxonomy" id="521003"/>
    <lineage>
        <taxon>Bacteria</taxon>
        <taxon>Bacillati</taxon>
        <taxon>Actinomycetota</taxon>
        <taxon>Coriobacteriia</taxon>
        <taxon>Coriobacteriales</taxon>
        <taxon>Coriobacteriaceae</taxon>
        <taxon>Collinsella</taxon>
    </lineage>
</organism>
<evidence type="ECO:0000313" key="3">
    <source>
        <dbReference type="Proteomes" id="UP000003295"/>
    </source>
</evidence>
<name>C4F926_9ACTN</name>
<dbReference type="InterPro" id="IPR055050">
    <property type="entry name" value="WsaF_C"/>
</dbReference>
<dbReference type="Proteomes" id="UP000003295">
    <property type="component" value="Unassembled WGS sequence"/>
</dbReference>
<proteinExistence type="predicted"/>
<evidence type="ECO:0000313" key="2">
    <source>
        <dbReference type="EMBL" id="EEP44671.1"/>
    </source>
</evidence>